<dbReference type="Proteomes" id="UP001202831">
    <property type="component" value="Unassembled WGS sequence"/>
</dbReference>
<dbReference type="EMBL" id="JAKIKT010000001">
    <property type="protein sequence ID" value="MCL2913046.1"/>
    <property type="molecule type" value="Genomic_DNA"/>
</dbReference>
<comment type="caution">
    <text evidence="2">The sequence shown here is derived from an EMBL/GenBank/DDBJ whole genome shotgun (WGS) entry which is preliminary data.</text>
</comment>
<dbReference type="Gene3D" id="2.40.128.130">
    <property type="entry name" value="Autotransporter beta-domain"/>
    <property type="match status" value="1"/>
</dbReference>
<proteinExistence type="predicted"/>
<dbReference type="InterPro" id="IPR036709">
    <property type="entry name" value="Autotransporte_beta_dom_sf"/>
</dbReference>
<gene>
    <name evidence="2" type="ORF">L2725_04500</name>
</gene>
<keyword evidence="1" id="KW-0732">Signal</keyword>
<organism evidence="2 3">
    <name type="scientific">Shewanella corallii</name>
    <dbReference type="NCBI Taxonomy" id="560080"/>
    <lineage>
        <taxon>Bacteria</taxon>
        <taxon>Pseudomonadati</taxon>
        <taxon>Pseudomonadota</taxon>
        <taxon>Gammaproteobacteria</taxon>
        <taxon>Alteromonadales</taxon>
        <taxon>Shewanellaceae</taxon>
        <taxon>Shewanella</taxon>
    </lineage>
</organism>
<name>A0ABT0N3L7_9GAMM</name>
<evidence type="ECO:0000256" key="1">
    <source>
        <dbReference type="SAM" id="SignalP"/>
    </source>
</evidence>
<dbReference type="SUPFAM" id="SSF56935">
    <property type="entry name" value="Porins"/>
    <property type="match status" value="1"/>
</dbReference>
<feature type="chain" id="PRO_5045130530" evidence="1">
    <location>
        <begin position="22"/>
        <end position="287"/>
    </location>
</feature>
<keyword evidence="3" id="KW-1185">Reference proteome</keyword>
<evidence type="ECO:0000313" key="3">
    <source>
        <dbReference type="Proteomes" id="UP001202831"/>
    </source>
</evidence>
<accession>A0ABT0N3L7</accession>
<dbReference type="RefSeq" id="WP_249247829.1">
    <property type="nucleotide sequence ID" value="NZ_JAKIKT010000001.1"/>
</dbReference>
<evidence type="ECO:0000313" key="2">
    <source>
        <dbReference type="EMBL" id="MCL2913046.1"/>
    </source>
</evidence>
<protein>
    <submittedName>
        <fullName evidence="2">Autotransporter outer membrane beta-barrel domain-containing protein</fullName>
    </submittedName>
</protein>
<sequence>MLIRVLCLAATATSVSFLAEARPAHIKPFSVTVSHIQSGDATLPGGNELARQSTNLELSAGARFSQNWVAGLSVGADWLDYSTRTPLAYSMGWDEIQRYHAGVFVRYQANEHWSFMAAPKLQYAWADGANRSDAISYGVVMSGMYRFDSGNTLGLGVAYLNDIEEVRTIPYLAIDWKLTERWSIANPFQAGFSGPAGLELRYDLSDEWQFGLGNSRRTTRFLTTLKGEEAAELEEWVGFGRATWQMNDAMTLSALAGFYFDSELEVGRVKQELDSQAAVALAVKFAF</sequence>
<feature type="signal peptide" evidence="1">
    <location>
        <begin position="1"/>
        <end position="21"/>
    </location>
</feature>
<reference evidence="2 3" key="1">
    <citation type="submission" date="2022-01" db="EMBL/GenBank/DDBJ databases">
        <title>Whole genome-based taxonomy of the Shewanellaceae.</title>
        <authorList>
            <person name="Martin-Rodriguez A.J."/>
        </authorList>
    </citation>
    <scope>NUCLEOTIDE SEQUENCE [LARGE SCALE GENOMIC DNA]</scope>
    <source>
        <strain evidence="2 3">DSM 21332</strain>
    </source>
</reference>